<dbReference type="EMBL" id="RIBY02001975">
    <property type="protein sequence ID" value="KAH9826624.1"/>
    <property type="molecule type" value="Genomic_DNA"/>
</dbReference>
<evidence type="ECO:0000313" key="2">
    <source>
        <dbReference type="Proteomes" id="UP001138500"/>
    </source>
</evidence>
<gene>
    <name evidence="1" type="ORF">Tdes44962_MAKER10028</name>
</gene>
<proteinExistence type="predicted"/>
<reference evidence="1 2" key="2">
    <citation type="journal article" date="2021" name="Curr. Genet.">
        <title>Genetic response to nitrogen starvation in the aggressive Eucalyptus foliar pathogen Teratosphaeria destructans.</title>
        <authorList>
            <person name="Havenga M."/>
            <person name="Wingfield B.D."/>
            <person name="Wingfield M.J."/>
            <person name="Dreyer L.L."/>
            <person name="Roets F."/>
            <person name="Aylward J."/>
        </authorList>
    </citation>
    <scope>NUCLEOTIDE SEQUENCE [LARGE SCALE GENOMIC DNA]</scope>
    <source>
        <strain evidence="1">CMW44962</strain>
    </source>
</reference>
<comment type="caution">
    <text evidence="1">The sequence shown here is derived from an EMBL/GenBank/DDBJ whole genome shotgun (WGS) entry which is preliminary data.</text>
</comment>
<protein>
    <submittedName>
        <fullName evidence="1">Uncharacterized protein</fullName>
    </submittedName>
</protein>
<reference evidence="1 2" key="1">
    <citation type="journal article" date="2018" name="IMA Fungus">
        <title>IMA Genome-F 10: Nine draft genome sequences of Claviceps purpurea s.lat., including C. arundinis, C. humidiphila, and C. cf. spartinae, pseudomolecules for the pitch canker pathogen Fusarium circinatum, draft genome of Davidsoniella eucalypti, Grosmannia galeiformis, Quambalaria eucalypti, and Teratosphaeria destructans.</title>
        <authorList>
            <person name="Wingfield B.D."/>
            <person name="Liu M."/>
            <person name="Nguyen H.D."/>
            <person name="Lane F.A."/>
            <person name="Morgan S.W."/>
            <person name="De Vos L."/>
            <person name="Wilken P.M."/>
            <person name="Duong T.A."/>
            <person name="Aylward J."/>
            <person name="Coetzee M.P."/>
            <person name="Dadej K."/>
            <person name="De Beer Z.W."/>
            <person name="Findlay W."/>
            <person name="Havenga M."/>
            <person name="Kolarik M."/>
            <person name="Menzies J.G."/>
            <person name="Naidoo K."/>
            <person name="Pochopski O."/>
            <person name="Shoukouhi P."/>
            <person name="Santana Q.C."/>
            <person name="Seifert K.A."/>
            <person name="Soal N."/>
            <person name="Steenkamp E.T."/>
            <person name="Tatham C.T."/>
            <person name="van der Nest M.A."/>
            <person name="Wingfield M.J."/>
        </authorList>
    </citation>
    <scope>NUCLEOTIDE SEQUENCE [LARGE SCALE GENOMIC DNA]</scope>
    <source>
        <strain evidence="1">CMW44962</strain>
    </source>
</reference>
<name>A0A9W7SQ12_9PEZI</name>
<organism evidence="1 2">
    <name type="scientific">Teratosphaeria destructans</name>
    <dbReference type="NCBI Taxonomy" id="418781"/>
    <lineage>
        <taxon>Eukaryota</taxon>
        <taxon>Fungi</taxon>
        <taxon>Dikarya</taxon>
        <taxon>Ascomycota</taxon>
        <taxon>Pezizomycotina</taxon>
        <taxon>Dothideomycetes</taxon>
        <taxon>Dothideomycetidae</taxon>
        <taxon>Mycosphaerellales</taxon>
        <taxon>Teratosphaeriaceae</taxon>
        <taxon>Teratosphaeria</taxon>
    </lineage>
</organism>
<accession>A0A9W7SQ12</accession>
<sequence length="91" mass="10330">MGLDEEVRYQSCEYIWEGCCGQLCFWLWSHRGGLAIAGLVKVSKIIVLAPAFVEIVKFVAKIIMILTLDIGVRFGRLLFPAFPHRPEPRLP</sequence>
<keyword evidence="2" id="KW-1185">Reference proteome</keyword>
<evidence type="ECO:0000313" key="1">
    <source>
        <dbReference type="EMBL" id="KAH9826624.1"/>
    </source>
</evidence>
<dbReference type="Proteomes" id="UP001138500">
    <property type="component" value="Unassembled WGS sequence"/>
</dbReference>
<dbReference type="AlphaFoldDB" id="A0A9W7SQ12"/>